<dbReference type="AlphaFoldDB" id="A0A402CWH3"/>
<evidence type="ECO:0000256" key="1">
    <source>
        <dbReference type="SAM" id="MobiDB-lite"/>
    </source>
</evidence>
<keyword evidence="3" id="KW-1185">Reference proteome</keyword>
<dbReference type="RefSeq" id="WP_119321700.1">
    <property type="nucleotide sequence ID" value="NZ_AP025739.1"/>
</dbReference>
<reference evidence="2 3" key="1">
    <citation type="journal article" date="2019" name="Int. J. Syst. Evol. Microbiol.">
        <title>Capsulimonas corticalis gen. nov., sp. nov., an aerobic capsulated bacterium, of a novel bacterial order, Capsulimonadales ord. nov., of the class Armatimonadia of the phylum Armatimonadetes.</title>
        <authorList>
            <person name="Li J."/>
            <person name="Kudo C."/>
            <person name="Tonouchi A."/>
        </authorList>
    </citation>
    <scope>NUCLEOTIDE SEQUENCE [LARGE SCALE GENOMIC DNA]</scope>
    <source>
        <strain evidence="2 3">AX-7</strain>
    </source>
</reference>
<organism evidence="2 3">
    <name type="scientific">Capsulimonas corticalis</name>
    <dbReference type="NCBI Taxonomy" id="2219043"/>
    <lineage>
        <taxon>Bacteria</taxon>
        <taxon>Bacillati</taxon>
        <taxon>Armatimonadota</taxon>
        <taxon>Armatimonadia</taxon>
        <taxon>Capsulimonadales</taxon>
        <taxon>Capsulimonadaceae</taxon>
        <taxon>Capsulimonas</taxon>
    </lineage>
</organism>
<name>A0A402CWH3_9BACT</name>
<sequence length="82" mass="9180">MPNEDIQPDSLQKHHLAPDAARRMGSASTPAKREAARENGKLGGWAKGRPRSEETRRRISATKTRKMLERLLHPGTQPGDDR</sequence>
<dbReference type="EMBL" id="AP025739">
    <property type="protein sequence ID" value="BDI34158.1"/>
    <property type="molecule type" value="Genomic_DNA"/>
</dbReference>
<evidence type="ECO:0000313" key="2">
    <source>
        <dbReference type="EMBL" id="BDI34158.1"/>
    </source>
</evidence>
<feature type="compositionally biased region" description="Basic and acidic residues" evidence="1">
    <location>
        <begin position="31"/>
        <end position="40"/>
    </location>
</feature>
<feature type="region of interest" description="Disordered" evidence="1">
    <location>
        <begin position="1"/>
        <end position="82"/>
    </location>
</feature>
<accession>A0A402CWH3</accession>
<protein>
    <submittedName>
        <fullName evidence="2">Uncharacterized protein</fullName>
    </submittedName>
</protein>
<gene>
    <name evidence="2" type="ORF">CCAX7_62090</name>
</gene>
<dbReference type="KEGG" id="ccot:CCAX7_62090"/>
<proteinExistence type="predicted"/>
<dbReference type="Proteomes" id="UP000287394">
    <property type="component" value="Chromosome"/>
</dbReference>
<evidence type="ECO:0000313" key="3">
    <source>
        <dbReference type="Proteomes" id="UP000287394"/>
    </source>
</evidence>